<evidence type="ECO:0008006" key="4">
    <source>
        <dbReference type="Google" id="ProtNLM"/>
    </source>
</evidence>
<evidence type="ECO:0000313" key="2">
    <source>
        <dbReference type="EMBL" id="MDQ1095360.1"/>
    </source>
</evidence>
<sequence>MKYEWLNKKTPRSVDQLRLWSENPRLNPEEKHILLSDFAEDMTFEESDRKDFFKLLKSIVDDGFIPADPVVVWKNEENEKFYVAEGNRRVLALKLLREPNKAPKSIRGMVRVLSSKINKESIEKVLVNVAPSFEDAEWYINQRNSNSSLQKSWSRVQQQRWISELYEKYDGNIEKISSITKMTQGELENFIRILKIKDLVKLEEVRHQLSDSEYNDATSYRFPITILERFFSNKDVKEKWGIDYDGINIKFVNKLSFLNAYGKLIKDIVTKNPDNAIDTRTITTNLDGILNKLPKVELENIDDAQETNEGITNPDIEDQPEDTPAPAPTPSAPLVVKNDPNRSRLVLNIYTINTDSYRIVGLFNELKEIPLKYSNCIASSIRVFLDLCVLKYIQTENLETAISTHYRKSIKDVSLKNRLEYLKTNNLPDKPKKIVEKLLQTSNQYSLDVLNGYIHGQDSHYLGRAFLNGFWDFLFPLLEKLVEINEEI</sequence>
<dbReference type="InterPro" id="IPR036086">
    <property type="entry name" value="ParB/Sulfiredoxin_sf"/>
</dbReference>
<feature type="region of interest" description="Disordered" evidence="1">
    <location>
        <begin position="307"/>
        <end position="335"/>
    </location>
</feature>
<evidence type="ECO:0000313" key="3">
    <source>
        <dbReference type="Proteomes" id="UP001225072"/>
    </source>
</evidence>
<evidence type="ECO:0000256" key="1">
    <source>
        <dbReference type="SAM" id="MobiDB-lite"/>
    </source>
</evidence>
<dbReference type="RefSeq" id="WP_307446044.1">
    <property type="nucleotide sequence ID" value="NZ_JAUTAL010000001.1"/>
</dbReference>
<keyword evidence="3" id="KW-1185">Reference proteome</keyword>
<gene>
    <name evidence="2" type="ORF">QE404_000507</name>
</gene>
<dbReference type="Proteomes" id="UP001225072">
    <property type="component" value="Unassembled WGS sequence"/>
</dbReference>
<dbReference type="Gene3D" id="3.90.1530.10">
    <property type="entry name" value="Conserved hypothetical protein from pyrococcus furiosus pfu- 392566-001, ParB domain"/>
    <property type="match status" value="1"/>
</dbReference>
<dbReference type="SUPFAM" id="SSF110849">
    <property type="entry name" value="ParB/Sulfiredoxin"/>
    <property type="match status" value="1"/>
</dbReference>
<comment type="caution">
    <text evidence="2">The sequence shown here is derived from an EMBL/GenBank/DDBJ whole genome shotgun (WGS) entry which is preliminary data.</text>
</comment>
<accession>A0ABU0TGH7</accession>
<dbReference type="EMBL" id="JAUTAL010000001">
    <property type="protein sequence ID" value="MDQ1095360.1"/>
    <property type="molecule type" value="Genomic_DNA"/>
</dbReference>
<reference evidence="2 3" key="1">
    <citation type="submission" date="2023-07" db="EMBL/GenBank/DDBJ databases">
        <title>Functional and genomic diversity of the sorghum phyllosphere microbiome.</title>
        <authorList>
            <person name="Shade A."/>
        </authorList>
    </citation>
    <scope>NUCLEOTIDE SEQUENCE [LARGE SCALE GENOMIC DNA]</scope>
    <source>
        <strain evidence="2 3">SORGH_AS_1064</strain>
    </source>
</reference>
<name>A0ABU0TGH7_9FLAO</name>
<proteinExistence type="predicted"/>
<protein>
    <recommendedName>
        <fullName evidence="4">ParB/Sulfiredoxin domain-containing protein</fullName>
    </recommendedName>
</protein>
<organism evidence="2 3">
    <name type="scientific">Chryseobacterium camelliae</name>
    <dbReference type="NCBI Taxonomy" id="1265445"/>
    <lineage>
        <taxon>Bacteria</taxon>
        <taxon>Pseudomonadati</taxon>
        <taxon>Bacteroidota</taxon>
        <taxon>Flavobacteriia</taxon>
        <taxon>Flavobacteriales</taxon>
        <taxon>Weeksellaceae</taxon>
        <taxon>Chryseobacterium group</taxon>
        <taxon>Chryseobacterium</taxon>
    </lineage>
</organism>